<dbReference type="Proteomes" id="UP000559653">
    <property type="component" value="Unassembled WGS sequence"/>
</dbReference>
<protein>
    <submittedName>
        <fullName evidence="1">Uncharacterized protein</fullName>
    </submittedName>
</protein>
<comment type="caution">
    <text evidence="1">The sequence shown here is derived from an EMBL/GenBank/DDBJ whole genome shotgun (WGS) entry which is preliminary data.</text>
</comment>
<accession>A0AC60VWA7</accession>
<gene>
    <name evidence="1" type="ORF">H2B03_00600</name>
</gene>
<name>A0AC60VWA7_9ARCH</name>
<evidence type="ECO:0000313" key="1">
    <source>
        <dbReference type="EMBL" id="MBA4451669.1"/>
    </source>
</evidence>
<sequence length="308" mass="35161">MNHGVITFSIIFSILIIFPSAYAQIFDDSKQKSIEVKINSLGEIKVTHVVREQNEPHQIALLDGKKENLIVEDEDGNAIQYGNIEDGNSLMIFPSKDDVIIKYDLIDELIMKGNFWTMEFLYLQSTSFILPQDADLIFVNNKPVMLGDKKGIMCHGCQMTLEYSLNEPKVSEKIKIQDKEYFFEIRTFSEIKQFSLNEKLDGLNFEVVGENEFVTLIIPVNFLTEPYEVFLDEEKIFFHDYINNGTHVWMNMRPASSGDITITGTIIPDVSTVNSQDYSPFVYIGVSIIIGVIIAVFLVKRKQNLIST</sequence>
<proteinExistence type="predicted"/>
<organism evidence="1 2">
    <name type="scientific">Candidatus Nitrosomaritimum aestuariumsis</name>
    <dbReference type="NCBI Taxonomy" id="3342354"/>
    <lineage>
        <taxon>Archaea</taxon>
        <taxon>Nitrososphaerota</taxon>
        <taxon>Nitrososphaeria</taxon>
        <taxon>Nitrosopumilales</taxon>
        <taxon>Nitrosopumilaceae</taxon>
        <taxon>Candidatus Nitrosomaritimum</taxon>
    </lineage>
</organism>
<dbReference type="EMBL" id="JACEMZ010000001">
    <property type="protein sequence ID" value="MBA4451669.1"/>
    <property type="molecule type" value="Genomic_DNA"/>
</dbReference>
<evidence type="ECO:0000313" key="2">
    <source>
        <dbReference type="Proteomes" id="UP000559653"/>
    </source>
</evidence>
<reference evidence="1 2" key="1">
    <citation type="journal article" date="2020" name="Appl. Environ. Microbiol.">
        <title>Genomic Characteristics of a Novel Species of Ammonia-Oxidizing Archaea from the Jiulong River Estuary.</title>
        <authorList>
            <person name="Zou D."/>
            <person name="Wan R."/>
            <person name="Han L."/>
            <person name="Xu M.N."/>
            <person name="Liu Y."/>
            <person name="Liu H."/>
            <person name="Kao S.J."/>
            <person name="Li M."/>
        </authorList>
    </citation>
    <scope>NUCLEOTIDE SEQUENCE [LARGE SCALE GENOMIC DNA]</scope>
    <source>
        <strain evidence="1">W1bin1</strain>
    </source>
</reference>